<keyword evidence="1" id="KW-0812">Transmembrane</keyword>
<evidence type="ECO:0000313" key="2">
    <source>
        <dbReference type="Proteomes" id="UP000887566"/>
    </source>
</evidence>
<sequence length="93" mass="10488">MTTMRRSGDLRFLTLAFDCTYFSGCSCSTTASSDRCVVALRSALMFSIIFVRSVFTHLPEGSWGFFFRCRPAVFTESRWVSVDASRMWSPSTG</sequence>
<reference evidence="3" key="1">
    <citation type="submission" date="2022-11" db="UniProtKB">
        <authorList>
            <consortium name="WormBaseParasite"/>
        </authorList>
    </citation>
    <scope>IDENTIFICATION</scope>
</reference>
<proteinExistence type="predicted"/>
<protein>
    <submittedName>
        <fullName evidence="3">Secreted protein</fullName>
    </submittedName>
</protein>
<name>A0A914VKF3_9BILA</name>
<organism evidence="2 3">
    <name type="scientific">Plectus sambesii</name>
    <dbReference type="NCBI Taxonomy" id="2011161"/>
    <lineage>
        <taxon>Eukaryota</taxon>
        <taxon>Metazoa</taxon>
        <taxon>Ecdysozoa</taxon>
        <taxon>Nematoda</taxon>
        <taxon>Chromadorea</taxon>
        <taxon>Plectida</taxon>
        <taxon>Plectina</taxon>
        <taxon>Plectoidea</taxon>
        <taxon>Plectidae</taxon>
        <taxon>Plectus</taxon>
    </lineage>
</organism>
<feature type="transmembrane region" description="Helical" evidence="1">
    <location>
        <begin position="37"/>
        <end position="55"/>
    </location>
</feature>
<evidence type="ECO:0000256" key="1">
    <source>
        <dbReference type="SAM" id="Phobius"/>
    </source>
</evidence>
<dbReference type="AlphaFoldDB" id="A0A914VKF3"/>
<accession>A0A914VKF3</accession>
<keyword evidence="1" id="KW-1133">Transmembrane helix</keyword>
<evidence type="ECO:0000313" key="3">
    <source>
        <dbReference type="WBParaSite" id="PSAMB.scaffold2084size25552.g16223.t1"/>
    </source>
</evidence>
<dbReference type="WBParaSite" id="PSAMB.scaffold2084size25552.g16223.t1">
    <property type="protein sequence ID" value="PSAMB.scaffold2084size25552.g16223.t1"/>
    <property type="gene ID" value="PSAMB.scaffold2084size25552.g16223"/>
</dbReference>
<keyword evidence="2" id="KW-1185">Reference proteome</keyword>
<keyword evidence="1" id="KW-0472">Membrane</keyword>
<dbReference type="Proteomes" id="UP000887566">
    <property type="component" value="Unplaced"/>
</dbReference>